<feature type="region of interest" description="Disordered" evidence="11">
    <location>
        <begin position="440"/>
        <end position="466"/>
    </location>
</feature>
<dbReference type="FunCoup" id="E5A145">
    <property type="interactions" value="168"/>
</dbReference>
<dbReference type="OrthoDB" id="429841at2759"/>
<evidence type="ECO:0000259" key="12">
    <source>
        <dbReference type="PROSITE" id="PS52044"/>
    </source>
</evidence>
<keyword evidence="9" id="KW-0175">Coiled coil</keyword>
<dbReference type="PANTHER" id="PTHR16036:SF2">
    <property type="entry name" value="TRNA ENDONUCLEASE ANKZF1"/>
    <property type="match status" value="1"/>
</dbReference>
<dbReference type="GO" id="GO:0016787">
    <property type="term" value="F:hydrolase activity"/>
    <property type="evidence" value="ECO:0007669"/>
    <property type="project" value="UniProtKB-KW"/>
</dbReference>
<feature type="compositionally biased region" description="Basic and acidic residues" evidence="11">
    <location>
        <begin position="79"/>
        <end position="94"/>
    </location>
</feature>
<evidence type="ECO:0000256" key="10">
    <source>
        <dbReference type="PROSITE-ProRule" id="PRU01389"/>
    </source>
</evidence>
<dbReference type="GO" id="GO:0036503">
    <property type="term" value="P:ERAD pathway"/>
    <property type="evidence" value="ECO:0007669"/>
    <property type="project" value="TreeGrafter"/>
</dbReference>
<dbReference type="STRING" id="985895.E5A145"/>
<evidence type="ECO:0000313" key="13">
    <source>
        <dbReference type="EMBL" id="CBX97501.1"/>
    </source>
</evidence>
<dbReference type="Proteomes" id="UP000002668">
    <property type="component" value="Genome"/>
</dbReference>
<dbReference type="EMBL" id="FP929131">
    <property type="protein sequence ID" value="CBX97501.1"/>
    <property type="molecule type" value="Genomic_DNA"/>
</dbReference>
<evidence type="ECO:0000256" key="2">
    <source>
        <dbReference type="ARBA" id="ARBA00009262"/>
    </source>
</evidence>
<feature type="region of interest" description="Disordered" evidence="11">
    <location>
        <begin position="190"/>
        <end position="212"/>
    </location>
</feature>
<evidence type="ECO:0000256" key="6">
    <source>
        <dbReference type="ARBA" id="ARBA00022759"/>
    </source>
</evidence>
<sequence>MAFGLCNARHLRQLPSPRQHLNDLFRLTLRQDTIMAQKGEHLLQRPLYVFDLPEELLATLTLKDQSDRIPQETPPQAREPIKDASEKSEGHEGPAKATSCHLCGLGFTSLEDQRSHVRSDLHGYNLKQKIKGATPVGEAEFEKLIGELDESISGSESDESDEDEDEDGSKSKDSTLSALLKKQAKISDPEFDDFASRRKQRGPGKPPLLWFSSPAIPENMSLGIYRAIFSNEEQEDEAHALDVLRKKQLSPKQAPRIKANEGGVPLPTTDVGPHYFLCMIGGGHFAAMIVALAPKTGKKHTGADERSATVLAHKTFHRYTTRRKQGGSQSANDNAKGNAHSAGSSIRRYNETALVNEVRELLASWKSLIDTADLIFVRATGATNRRTLFGPYEGQVLRSNDPRNRGFPFSTRRATQKELMRAFIELTRVKQSTIDAAALAALDPPPSTTTTPAPTPSKPKPAKPTKEEELAQLHTSQIIPLIKRSKIPALLSYLESNSIPATFTFLPPNPHTPTPLHLAASLAAAAVVSALLTKARTDPTLLNVDARTPFALARDRPTRDAFRTARHTLGEAAWAWDSAGVPAPLSPAEAAQLSERDKAEKAAAEKAEAERKKAETERVRRESERVEERAREGRMGKGRALGVGKSAAEIREEEARGLSGEARARMERERRARAAEERLRRMGLGT</sequence>
<organism evidence="14">
    <name type="scientific">Leptosphaeria maculans (strain JN3 / isolate v23.1.3 / race Av1-4-5-6-7-8)</name>
    <name type="common">Blackleg fungus</name>
    <name type="synonym">Phoma lingam</name>
    <dbReference type="NCBI Taxonomy" id="985895"/>
    <lineage>
        <taxon>Eukaryota</taxon>
        <taxon>Fungi</taxon>
        <taxon>Dikarya</taxon>
        <taxon>Ascomycota</taxon>
        <taxon>Pezizomycotina</taxon>
        <taxon>Dothideomycetes</taxon>
        <taxon>Pleosporomycetidae</taxon>
        <taxon>Pleosporales</taxon>
        <taxon>Pleosporineae</taxon>
        <taxon>Leptosphaeriaceae</taxon>
        <taxon>Plenodomus</taxon>
        <taxon>Plenodomus lingam/Leptosphaeria maculans species complex</taxon>
    </lineage>
</organism>
<gene>
    <name evidence="13" type="ORF">LEMA_P106320.1</name>
</gene>
<feature type="compositionally biased region" description="Basic and acidic residues" evidence="11">
    <location>
        <begin position="594"/>
        <end position="635"/>
    </location>
</feature>
<dbReference type="InterPro" id="IPR047139">
    <property type="entry name" value="ANKZ1/VMS1"/>
</dbReference>
<feature type="region of interest" description="Disordered" evidence="11">
    <location>
        <begin position="148"/>
        <end position="177"/>
    </location>
</feature>
<evidence type="ECO:0000256" key="5">
    <source>
        <dbReference type="ARBA" id="ARBA00022737"/>
    </source>
</evidence>
<keyword evidence="5" id="KW-0677">Repeat</keyword>
<evidence type="ECO:0000256" key="8">
    <source>
        <dbReference type="ARBA" id="ARBA00023043"/>
    </source>
</evidence>
<dbReference type="PROSITE" id="PS52044">
    <property type="entry name" value="VLRF1"/>
    <property type="match status" value="1"/>
</dbReference>
<accession>E5A145</accession>
<keyword evidence="7 10" id="KW-0378">Hydrolase</keyword>
<feature type="compositionally biased region" description="Basic and acidic residues" evidence="11">
    <location>
        <begin position="648"/>
        <end position="669"/>
    </location>
</feature>
<evidence type="ECO:0000256" key="4">
    <source>
        <dbReference type="ARBA" id="ARBA00022722"/>
    </source>
</evidence>
<comment type="subcellular location">
    <subcellularLocation>
        <location evidence="1">Cytoplasm</location>
    </subcellularLocation>
</comment>
<feature type="active site" evidence="10">
    <location>
        <position position="329"/>
    </location>
</feature>
<keyword evidence="8" id="KW-0040">ANK repeat</keyword>
<dbReference type="GO" id="GO:0004519">
    <property type="term" value="F:endonuclease activity"/>
    <property type="evidence" value="ECO:0007669"/>
    <property type="project" value="UniProtKB-KW"/>
</dbReference>
<keyword evidence="4 10" id="KW-0540">Nuclease</keyword>
<evidence type="ECO:0000256" key="9">
    <source>
        <dbReference type="ARBA" id="ARBA00023054"/>
    </source>
</evidence>
<dbReference type="InterPro" id="IPR041175">
    <property type="entry name" value="VLRF1/Vms1"/>
</dbReference>
<dbReference type="OMA" id="GPHIFMC"/>
<feature type="compositionally biased region" description="Pro residues" evidence="11">
    <location>
        <begin position="443"/>
        <end position="459"/>
    </location>
</feature>
<feature type="domain" description="VLRF1" evidence="12">
    <location>
        <begin position="271"/>
        <end position="429"/>
    </location>
</feature>
<dbReference type="PANTHER" id="PTHR16036">
    <property type="entry name" value="ANKYRIN REPEAT AND ZINC FINGER DOMAIN-CONTAINING PROTEIN 1"/>
    <property type="match status" value="1"/>
</dbReference>
<evidence type="ECO:0000256" key="1">
    <source>
        <dbReference type="ARBA" id="ARBA00004496"/>
    </source>
</evidence>
<dbReference type="GO" id="GO:0005737">
    <property type="term" value="C:cytoplasm"/>
    <property type="evidence" value="ECO:0007669"/>
    <property type="project" value="UniProtKB-SubCell"/>
</dbReference>
<evidence type="ECO:0000313" key="14">
    <source>
        <dbReference type="Proteomes" id="UP000002668"/>
    </source>
</evidence>
<dbReference type="Pfam" id="PF18826">
    <property type="entry name" value="bVLRF1"/>
    <property type="match status" value="1"/>
</dbReference>
<dbReference type="HOGENOM" id="CLU_014293_1_1_1"/>
<comment type="similarity">
    <text evidence="2 10">Belongs to the ANKZF1/VMS1 family.</text>
</comment>
<dbReference type="InterPro" id="IPR013087">
    <property type="entry name" value="Znf_C2H2_type"/>
</dbReference>
<comment type="domain">
    <text evidence="10">The VLRF1 domain mediates binding to the 60S ribosomal subunit.</text>
</comment>
<evidence type="ECO:0000256" key="7">
    <source>
        <dbReference type="ARBA" id="ARBA00022801"/>
    </source>
</evidence>
<feature type="region of interest" description="Disordered" evidence="11">
    <location>
        <begin position="586"/>
        <end position="669"/>
    </location>
</feature>
<keyword evidence="3 10" id="KW-0963">Cytoplasm</keyword>
<dbReference type="eggNOG" id="KOG2505">
    <property type="taxonomic scope" value="Eukaryota"/>
</dbReference>
<dbReference type="InParanoid" id="E5A145"/>
<reference evidence="14" key="1">
    <citation type="journal article" date="2011" name="Nat. Commun.">
        <title>Effector diversification within compartments of the Leptosphaeria maculans genome affected by Repeat-Induced Point mutations.</title>
        <authorList>
            <person name="Rouxel T."/>
            <person name="Grandaubert J."/>
            <person name="Hane J.K."/>
            <person name="Hoede C."/>
            <person name="van de Wouw A.P."/>
            <person name="Couloux A."/>
            <person name="Dominguez V."/>
            <person name="Anthouard V."/>
            <person name="Bally P."/>
            <person name="Bourras S."/>
            <person name="Cozijnsen A.J."/>
            <person name="Ciuffetti L.M."/>
            <person name="Degrave A."/>
            <person name="Dilmaghani A."/>
            <person name="Duret L."/>
            <person name="Fudal I."/>
            <person name="Goodwin S.B."/>
            <person name="Gout L."/>
            <person name="Glaser N."/>
            <person name="Linglin J."/>
            <person name="Kema G.H.J."/>
            <person name="Lapalu N."/>
            <person name="Lawrence C.B."/>
            <person name="May K."/>
            <person name="Meyer M."/>
            <person name="Ollivier B."/>
            <person name="Poulain J."/>
            <person name="Schoch C.L."/>
            <person name="Simon A."/>
            <person name="Spatafora J.W."/>
            <person name="Stachowiak A."/>
            <person name="Turgeon B.G."/>
            <person name="Tyler B.M."/>
            <person name="Vincent D."/>
            <person name="Weissenbach J."/>
            <person name="Amselem J."/>
            <person name="Quesneville H."/>
            <person name="Oliver R.P."/>
            <person name="Wincker P."/>
            <person name="Balesdent M.-H."/>
            <person name="Howlett B.J."/>
        </authorList>
    </citation>
    <scope>NUCLEOTIDE SEQUENCE [LARGE SCALE GENOMIC DNA]</scope>
    <source>
        <strain evidence="14">JN3 / isolate v23.1.3 / race Av1-4-5-6-7-8</strain>
    </source>
</reference>
<keyword evidence="14" id="KW-1185">Reference proteome</keyword>
<dbReference type="VEuPathDB" id="FungiDB:LEMA_P106320.1"/>
<protein>
    <recommendedName>
        <fullName evidence="12">VLRF1 domain-containing protein</fullName>
    </recommendedName>
</protein>
<feature type="region of interest" description="Disordered" evidence="11">
    <location>
        <begin position="320"/>
        <end position="344"/>
    </location>
</feature>
<evidence type="ECO:0000256" key="11">
    <source>
        <dbReference type="SAM" id="MobiDB-lite"/>
    </source>
</evidence>
<dbReference type="GeneID" id="13281207"/>
<dbReference type="PROSITE" id="PS00028">
    <property type="entry name" value="ZINC_FINGER_C2H2_1"/>
    <property type="match status" value="1"/>
</dbReference>
<evidence type="ECO:0000256" key="3">
    <source>
        <dbReference type="ARBA" id="ARBA00022490"/>
    </source>
</evidence>
<feature type="compositionally biased region" description="Polar residues" evidence="11">
    <location>
        <begin position="326"/>
        <end position="335"/>
    </location>
</feature>
<keyword evidence="6 10" id="KW-0255">Endonuclease</keyword>
<feature type="compositionally biased region" description="Acidic residues" evidence="11">
    <location>
        <begin position="156"/>
        <end position="167"/>
    </location>
</feature>
<name>E5A145_LEPMJ</name>
<dbReference type="AlphaFoldDB" id="E5A145"/>
<feature type="region of interest" description="Disordered" evidence="11">
    <location>
        <begin position="63"/>
        <end position="96"/>
    </location>
</feature>
<proteinExistence type="inferred from homology"/>